<dbReference type="PANTHER" id="PTHR43877">
    <property type="entry name" value="AMINOALKYLPHOSPHONATE N-ACETYLTRANSFERASE-RELATED-RELATED"/>
    <property type="match status" value="1"/>
</dbReference>
<sequence>MGVVVRLCVECDHDKCLDIARDLRDWFSLSGLEKMAVDLRLYDTHCAYLDGELAGFINLKYSATMVEIVWLAVKREFQGHGVGTALLGYAEEVARRRGVGLMVVKTSGDLGYEPYTKTRRFYESRGFMPILSVNPYPEWGEPMILYVKCL</sequence>
<keyword evidence="2" id="KW-0012">Acyltransferase</keyword>
<dbReference type="InterPro" id="IPR016181">
    <property type="entry name" value="Acyl_CoA_acyltransferase"/>
</dbReference>
<evidence type="ECO:0000313" key="4">
    <source>
        <dbReference type="EMBL" id="PSN94560.1"/>
    </source>
</evidence>
<proteinExistence type="predicted"/>
<dbReference type="Proteomes" id="UP000241284">
    <property type="component" value="Unassembled WGS sequence"/>
</dbReference>
<dbReference type="InterPro" id="IPR000182">
    <property type="entry name" value="GNAT_dom"/>
</dbReference>
<evidence type="ECO:0000256" key="2">
    <source>
        <dbReference type="ARBA" id="ARBA00023315"/>
    </source>
</evidence>
<evidence type="ECO:0000313" key="5">
    <source>
        <dbReference type="Proteomes" id="UP000241284"/>
    </source>
</evidence>
<keyword evidence="1 4" id="KW-0808">Transferase</keyword>
<dbReference type="Pfam" id="PF00583">
    <property type="entry name" value="Acetyltransf_1"/>
    <property type="match status" value="1"/>
</dbReference>
<protein>
    <submittedName>
        <fullName evidence="4">GNAT family N-acetyltransferase</fullName>
    </submittedName>
</protein>
<dbReference type="Gene3D" id="3.40.630.30">
    <property type="match status" value="1"/>
</dbReference>
<dbReference type="InterPro" id="IPR050832">
    <property type="entry name" value="Bact_Acetyltransf"/>
</dbReference>
<dbReference type="AlphaFoldDB" id="A0A2R6B7E3"/>
<dbReference type="PROSITE" id="PS51186">
    <property type="entry name" value="GNAT"/>
    <property type="match status" value="1"/>
</dbReference>
<reference evidence="4 5" key="1">
    <citation type="submission" date="2017-04" db="EMBL/GenBank/DDBJ databases">
        <title>Novel microbial lineages endemic to geothermal iron-oxide mats fill important gaps in the evolutionary history of Archaea.</title>
        <authorList>
            <person name="Jay Z.J."/>
            <person name="Beam J.P."/>
            <person name="Dlakic M."/>
            <person name="Rusch D.B."/>
            <person name="Kozubal M.A."/>
            <person name="Inskeep W.P."/>
        </authorList>
    </citation>
    <scope>NUCLEOTIDE SEQUENCE [LARGE SCALE GENOMIC DNA]</scope>
    <source>
        <strain evidence="4">ECH_B_2</strain>
    </source>
</reference>
<gene>
    <name evidence="4" type="ORF">B9Q06_08700</name>
</gene>
<accession>A0A2R6B7E3</accession>
<dbReference type="GO" id="GO:0016747">
    <property type="term" value="F:acyltransferase activity, transferring groups other than amino-acyl groups"/>
    <property type="evidence" value="ECO:0007669"/>
    <property type="project" value="InterPro"/>
</dbReference>
<feature type="domain" description="N-acetyltransferase" evidence="3">
    <location>
        <begin position="3"/>
        <end position="148"/>
    </location>
</feature>
<dbReference type="CDD" id="cd04301">
    <property type="entry name" value="NAT_SF"/>
    <property type="match status" value="1"/>
</dbReference>
<dbReference type="SUPFAM" id="SSF55729">
    <property type="entry name" value="Acyl-CoA N-acyltransferases (Nat)"/>
    <property type="match status" value="1"/>
</dbReference>
<organism evidence="4 5">
    <name type="scientific">Candidatus Marsarchaeota G2 archaeon ECH_B_2</name>
    <dbReference type="NCBI Taxonomy" id="1978160"/>
    <lineage>
        <taxon>Archaea</taxon>
        <taxon>Candidatus Marsarchaeota</taxon>
        <taxon>Candidatus Marsarchaeota group 2</taxon>
    </lineage>
</organism>
<dbReference type="EMBL" id="NEXH01000022">
    <property type="protein sequence ID" value="PSN94560.1"/>
    <property type="molecule type" value="Genomic_DNA"/>
</dbReference>
<comment type="caution">
    <text evidence="4">The sequence shown here is derived from an EMBL/GenBank/DDBJ whole genome shotgun (WGS) entry which is preliminary data.</text>
</comment>
<evidence type="ECO:0000256" key="1">
    <source>
        <dbReference type="ARBA" id="ARBA00022679"/>
    </source>
</evidence>
<evidence type="ECO:0000259" key="3">
    <source>
        <dbReference type="PROSITE" id="PS51186"/>
    </source>
</evidence>
<name>A0A2R6B7E3_9ARCH</name>